<protein>
    <recommendedName>
        <fullName evidence="5">TIGR03083 family protein</fullName>
    </recommendedName>
</protein>
<dbReference type="RefSeq" id="WP_188893323.1">
    <property type="nucleotide sequence ID" value="NZ_BMMZ01000001.1"/>
</dbReference>
<dbReference type="Gene3D" id="3.30.1050.40">
    <property type="match status" value="1"/>
</dbReference>
<evidence type="ECO:0008006" key="5">
    <source>
        <dbReference type="Google" id="ProtNLM"/>
    </source>
</evidence>
<dbReference type="SUPFAM" id="SSF55718">
    <property type="entry name" value="SCP-like"/>
    <property type="match status" value="1"/>
</dbReference>
<feature type="domain" description="Mycothiol-dependent maleylpyruvate isomerase metal-binding" evidence="1">
    <location>
        <begin position="20"/>
        <end position="161"/>
    </location>
</feature>
<dbReference type="NCBIfam" id="TIGR03083">
    <property type="entry name" value="maleylpyruvate isomerase family mycothiol-dependent enzyme"/>
    <property type="match status" value="1"/>
</dbReference>
<feature type="domain" description="Bacterial SCP orthologue" evidence="2">
    <location>
        <begin position="175"/>
        <end position="269"/>
    </location>
</feature>
<dbReference type="GO" id="GO:0046872">
    <property type="term" value="F:metal ion binding"/>
    <property type="evidence" value="ECO:0007669"/>
    <property type="project" value="InterPro"/>
</dbReference>
<dbReference type="InterPro" id="IPR036527">
    <property type="entry name" value="SCP2_sterol-bd_dom_sf"/>
</dbReference>
<evidence type="ECO:0000313" key="4">
    <source>
        <dbReference type="Proteomes" id="UP000613840"/>
    </source>
</evidence>
<accession>A0A917W0X9</accession>
<dbReference type="InterPro" id="IPR024344">
    <property type="entry name" value="MDMPI_metal-binding"/>
</dbReference>
<keyword evidence="4" id="KW-1185">Reference proteome</keyword>
<sequence length="271" mass="29094">MPAQSLALSPKDSSALIEQLRVLADWLDAVPVEDFGEATVLPGWDIRTLTGHLVMMAGGFADILDDALTDRRPVGRPLPAAVLVTRYRRDVDQIEERTATWTSDKSKDQLLSELRASTDRLQTLLASPLLPPAIQTPRGPGRLAEFVRTRLVDAVVHSDDLSRSRPAGAPVPTGRQPMAISCRTLAGLLAEQHPGKSVEVRVPPYAAVQCGIGLEGPSHTRGTPPNVVETDPTTFLRLATGRTNWAEARAAGKVSASGQRADLSEILPVLS</sequence>
<evidence type="ECO:0000259" key="1">
    <source>
        <dbReference type="Pfam" id="PF11716"/>
    </source>
</evidence>
<gene>
    <name evidence="3" type="ORF">GCM10011575_02150</name>
</gene>
<reference evidence="3" key="1">
    <citation type="journal article" date="2014" name="Int. J. Syst. Evol. Microbiol.">
        <title>Complete genome sequence of Corynebacterium casei LMG S-19264T (=DSM 44701T), isolated from a smear-ripened cheese.</title>
        <authorList>
            <consortium name="US DOE Joint Genome Institute (JGI-PGF)"/>
            <person name="Walter F."/>
            <person name="Albersmeier A."/>
            <person name="Kalinowski J."/>
            <person name="Ruckert C."/>
        </authorList>
    </citation>
    <scope>NUCLEOTIDE SEQUENCE</scope>
    <source>
        <strain evidence="3">CGMCC 4.7306</strain>
    </source>
</reference>
<comment type="caution">
    <text evidence="3">The sequence shown here is derived from an EMBL/GenBank/DDBJ whole genome shotgun (WGS) entry which is preliminary data.</text>
</comment>
<dbReference type="SUPFAM" id="SSF109854">
    <property type="entry name" value="DinB/YfiT-like putative metalloenzymes"/>
    <property type="match status" value="1"/>
</dbReference>
<dbReference type="Proteomes" id="UP000613840">
    <property type="component" value="Unassembled WGS sequence"/>
</dbReference>
<name>A0A917W0X9_9ACTN</name>
<dbReference type="InterPro" id="IPR041629">
    <property type="entry name" value="SCP_3"/>
</dbReference>
<dbReference type="Pfam" id="PF17844">
    <property type="entry name" value="SCP_3"/>
    <property type="match status" value="1"/>
</dbReference>
<proteinExistence type="predicted"/>
<dbReference type="EMBL" id="BMMZ01000001">
    <property type="protein sequence ID" value="GGL47818.1"/>
    <property type="molecule type" value="Genomic_DNA"/>
</dbReference>
<evidence type="ECO:0000313" key="3">
    <source>
        <dbReference type="EMBL" id="GGL47818.1"/>
    </source>
</evidence>
<dbReference type="InterPro" id="IPR034660">
    <property type="entry name" value="DinB/YfiT-like"/>
</dbReference>
<evidence type="ECO:0000259" key="2">
    <source>
        <dbReference type="Pfam" id="PF17844"/>
    </source>
</evidence>
<organism evidence="3 4">
    <name type="scientific">Microlunatus endophyticus</name>
    <dbReference type="NCBI Taxonomy" id="1716077"/>
    <lineage>
        <taxon>Bacteria</taxon>
        <taxon>Bacillati</taxon>
        <taxon>Actinomycetota</taxon>
        <taxon>Actinomycetes</taxon>
        <taxon>Propionibacteriales</taxon>
        <taxon>Propionibacteriaceae</taxon>
        <taxon>Microlunatus</taxon>
    </lineage>
</organism>
<dbReference type="AlphaFoldDB" id="A0A917W0X9"/>
<reference evidence="3" key="2">
    <citation type="submission" date="2020-09" db="EMBL/GenBank/DDBJ databases">
        <authorList>
            <person name="Sun Q."/>
            <person name="Zhou Y."/>
        </authorList>
    </citation>
    <scope>NUCLEOTIDE SEQUENCE</scope>
    <source>
        <strain evidence="3">CGMCC 4.7306</strain>
    </source>
</reference>
<dbReference type="Pfam" id="PF11716">
    <property type="entry name" value="MDMPI_N"/>
    <property type="match status" value="1"/>
</dbReference>
<dbReference type="InterPro" id="IPR017517">
    <property type="entry name" value="Maleyloyr_isom"/>
</dbReference>